<dbReference type="PANTHER" id="PTHR46152">
    <property type="entry name" value="NF-KAPPA-B INHIBITOR-INTERACTING RAS-LIKE PROTEIN"/>
    <property type="match status" value="1"/>
</dbReference>
<dbReference type="SMART" id="SM00175">
    <property type="entry name" value="RAB"/>
    <property type="match status" value="1"/>
</dbReference>
<dbReference type="SUPFAM" id="SSF52540">
    <property type="entry name" value="P-loop containing nucleoside triphosphate hydrolases"/>
    <property type="match status" value="1"/>
</dbReference>
<sequence length="199" mass="22387">MLRSSVPGKTSKVLICGYRSSGKTSILEQVIYGNFPCYAYPTIEDIYCGLVNTDRGVKEKLRFYDTAGTVPGQSTDFLKTYMTYAEGVILVYAINSRESFSLLDQVKKDYDKIKEKKEVPIIVLGNKMDLQNERQVDTVLAQAWAQKEKVKLYEVSALDRRTLIEPFVHLASKMNPPPSKSTFPQLGKKGKPGSITMEL</sequence>
<dbReference type="SMART" id="SM00173">
    <property type="entry name" value="RAS"/>
    <property type="match status" value="1"/>
</dbReference>
<reference evidence="5 6" key="1">
    <citation type="journal article" date="2019" name="Sci. Rep.">
        <title>Orb-weaving spider Araneus ventricosus genome elucidates the spidroin gene catalogue.</title>
        <authorList>
            <person name="Kono N."/>
            <person name="Nakamura H."/>
            <person name="Ohtoshi R."/>
            <person name="Moran D.A.P."/>
            <person name="Shinohara A."/>
            <person name="Yoshida Y."/>
            <person name="Fujiwara M."/>
            <person name="Mori M."/>
            <person name="Tomita M."/>
            <person name="Arakawa K."/>
        </authorList>
    </citation>
    <scope>NUCLEOTIDE SEQUENCE [LARGE SCALE GENOMIC DNA]</scope>
</reference>
<dbReference type="PROSITE" id="PS51421">
    <property type="entry name" value="RAS"/>
    <property type="match status" value="1"/>
</dbReference>
<dbReference type="GO" id="GO:0032484">
    <property type="term" value="P:Ral protein signal transduction"/>
    <property type="evidence" value="ECO:0007669"/>
    <property type="project" value="TreeGrafter"/>
</dbReference>
<evidence type="ECO:0000313" key="6">
    <source>
        <dbReference type="Proteomes" id="UP000499080"/>
    </source>
</evidence>
<comment type="similarity">
    <text evidence="1">Belongs to the small GTPase superfamily. Ras family. KappaB-Ras subfamily.</text>
</comment>
<dbReference type="GO" id="GO:0005525">
    <property type="term" value="F:GTP binding"/>
    <property type="evidence" value="ECO:0007669"/>
    <property type="project" value="UniProtKB-KW"/>
</dbReference>
<evidence type="ECO:0000256" key="1">
    <source>
        <dbReference type="ARBA" id="ARBA00008094"/>
    </source>
</evidence>
<proteinExistence type="inferred from homology"/>
<feature type="region of interest" description="Disordered" evidence="4">
    <location>
        <begin position="175"/>
        <end position="199"/>
    </location>
</feature>
<dbReference type="Proteomes" id="UP000499080">
    <property type="component" value="Unassembled WGS sequence"/>
</dbReference>
<dbReference type="GO" id="GO:0043124">
    <property type="term" value="P:negative regulation of canonical NF-kappaB signal transduction"/>
    <property type="evidence" value="ECO:0007669"/>
    <property type="project" value="InterPro"/>
</dbReference>
<gene>
    <name evidence="5" type="primary">nkiras2</name>
    <name evidence="5" type="ORF">AVEN_39090_1</name>
</gene>
<comment type="caution">
    <text evidence="5">The sequence shown here is derived from an EMBL/GenBank/DDBJ whole genome shotgun (WGS) entry which is preliminary data.</text>
</comment>
<dbReference type="InterPro" id="IPR027417">
    <property type="entry name" value="P-loop_NTPase"/>
</dbReference>
<protein>
    <submittedName>
        <fullName evidence="5">NF-kappa-B inhibitor-interacting Ras-like protein 2</fullName>
    </submittedName>
</protein>
<name>A0A4Y2DHW9_ARAVE</name>
<evidence type="ECO:0000256" key="3">
    <source>
        <dbReference type="ARBA" id="ARBA00023134"/>
    </source>
</evidence>
<evidence type="ECO:0000256" key="4">
    <source>
        <dbReference type="SAM" id="MobiDB-lite"/>
    </source>
</evidence>
<dbReference type="InterPro" id="IPR042227">
    <property type="entry name" value="KBRS"/>
</dbReference>
<dbReference type="PROSITE" id="PS51419">
    <property type="entry name" value="RAB"/>
    <property type="match status" value="1"/>
</dbReference>
<dbReference type="Gene3D" id="3.40.50.300">
    <property type="entry name" value="P-loop containing nucleotide triphosphate hydrolases"/>
    <property type="match status" value="1"/>
</dbReference>
<dbReference type="GO" id="GO:0003924">
    <property type="term" value="F:GTPase activity"/>
    <property type="evidence" value="ECO:0007669"/>
    <property type="project" value="InterPro"/>
</dbReference>
<dbReference type="GO" id="GO:0032794">
    <property type="term" value="F:GTPase activating protein binding"/>
    <property type="evidence" value="ECO:0007669"/>
    <property type="project" value="TreeGrafter"/>
</dbReference>
<dbReference type="InterPro" id="IPR005225">
    <property type="entry name" value="Small_GTP-bd"/>
</dbReference>
<accession>A0A4Y2DHW9</accession>
<dbReference type="PRINTS" id="PR00449">
    <property type="entry name" value="RASTRNSFRMNG"/>
</dbReference>
<organism evidence="5 6">
    <name type="scientific">Araneus ventricosus</name>
    <name type="common">Orbweaver spider</name>
    <name type="synonym">Epeira ventricosa</name>
    <dbReference type="NCBI Taxonomy" id="182803"/>
    <lineage>
        <taxon>Eukaryota</taxon>
        <taxon>Metazoa</taxon>
        <taxon>Ecdysozoa</taxon>
        <taxon>Arthropoda</taxon>
        <taxon>Chelicerata</taxon>
        <taxon>Arachnida</taxon>
        <taxon>Araneae</taxon>
        <taxon>Araneomorphae</taxon>
        <taxon>Entelegynae</taxon>
        <taxon>Araneoidea</taxon>
        <taxon>Araneidae</taxon>
        <taxon>Araneus</taxon>
    </lineage>
</organism>
<dbReference type="PANTHER" id="PTHR46152:SF3">
    <property type="entry name" value="NF-KAPPA-B INHIBITOR-INTERACTING RAS-LIKE PROTEIN"/>
    <property type="match status" value="1"/>
</dbReference>
<keyword evidence="3" id="KW-0342">GTP-binding</keyword>
<dbReference type="EMBL" id="BGPR01000356">
    <property type="protein sequence ID" value="GBM15175.1"/>
    <property type="molecule type" value="Genomic_DNA"/>
</dbReference>
<dbReference type="Pfam" id="PF00071">
    <property type="entry name" value="Ras"/>
    <property type="match status" value="1"/>
</dbReference>
<evidence type="ECO:0000256" key="2">
    <source>
        <dbReference type="ARBA" id="ARBA00022741"/>
    </source>
</evidence>
<keyword evidence="6" id="KW-1185">Reference proteome</keyword>
<dbReference type="InterPro" id="IPR001806">
    <property type="entry name" value="Small_GTPase"/>
</dbReference>
<dbReference type="OrthoDB" id="10002389at2759"/>
<evidence type="ECO:0000313" key="5">
    <source>
        <dbReference type="EMBL" id="GBM15175.1"/>
    </source>
</evidence>
<dbReference type="NCBIfam" id="TIGR00231">
    <property type="entry name" value="small_GTP"/>
    <property type="match status" value="1"/>
</dbReference>
<keyword evidence="2" id="KW-0547">Nucleotide-binding</keyword>
<dbReference type="AlphaFoldDB" id="A0A4Y2DHW9"/>